<dbReference type="Proteomes" id="UP000242875">
    <property type="component" value="Unassembled WGS sequence"/>
</dbReference>
<dbReference type="InterPro" id="IPR000306">
    <property type="entry name" value="Znf_FYVE"/>
</dbReference>
<evidence type="ECO:0000313" key="8">
    <source>
        <dbReference type="Proteomes" id="UP000242875"/>
    </source>
</evidence>
<evidence type="ECO:0000256" key="1">
    <source>
        <dbReference type="ARBA" id="ARBA00022723"/>
    </source>
</evidence>
<feature type="compositionally biased region" description="Basic and acidic residues" evidence="5">
    <location>
        <begin position="635"/>
        <end position="647"/>
    </location>
</feature>
<keyword evidence="2 4" id="KW-0863">Zinc-finger</keyword>
<keyword evidence="8" id="KW-1185">Reference proteome</keyword>
<evidence type="ECO:0000256" key="3">
    <source>
        <dbReference type="ARBA" id="ARBA00022833"/>
    </source>
</evidence>
<gene>
    <name evidence="7" type="ORF">BZG36_05186</name>
</gene>
<sequence>MSGAPADKDVFLLKPPTWVDDADVNACAGCKQMFTAYRRKHHCRLWIFCQACSSRKAPLAPLGFDSVPVRVCNQCFGLAYAVTYAVDGDKSESVQVYGTRGLEEIVMRNEAADVAHFIDHGGLEALLWLCKMRQNVEIHLAATNAIVVLVHQDKAMRRLSDLTIIECIVPLADRYISSARQGENHSDPHIIMPILTNCIYIIGLTFGKSAYAESYGDYLGNVLPLVIDACLLVPEVTCPLNEETKEDDSQVDGGTLLQEIAARTLSEIASKDAVRYMLVQTLIRDDDGQSVKRLLSSSNDTVRKYVAKTMAYLSMISADQRSSSLWNSENIQAIVGLLSDRERLSDEAKSAVEDDICIAHTCCAIANLATNTHSASLLIEHTNVIQRFTVLLSTHMEQQEIQRHTARAIANLSLYDFGKAALLGQGQSEPSILLNLRAFVHSGKPPLEVERHVIRALDNLTMLSKEELQGESPVRRLHSSERKLIEDIITEAANQVRSASQLRRIRAIQGRLNELEHPEENANQTANLSGKESEASLSDSSSSPEQPAVQYPQSSPGLTPMHLSDHVPSRFLPEQAEAISSVMDALGMDDAQVAEGDHVEARSDFVKNALHLDSDAEEEPATSGSEQVIGTSTDSDSHGPPDRKSMDENGEDNLTVAETKTLQLTKSKKKKKAAKH</sequence>
<name>A0A261XTQ9_9FUNG</name>
<dbReference type="Gene3D" id="1.25.10.10">
    <property type="entry name" value="Leucine-rich Repeat Variant"/>
    <property type="match status" value="1"/>
</dbReference>
<dbReference type="InterPro" id="IPR052113">
    <property type="entry name" value="FYVE-type_Zinc_Finger"/>
</dbReference>
<evidence type="ECO:0000256" key="4">
    <source>
        <dbReference type="PROSITE-ProRule" id="PRU00091"/>
    </source>
</evidence>
<feature type="compositionally biased region" description="Low complexity" evidence="5">
    <location>
        <begin position="535"/>
        <end position="545"/>
    </location>
</feature>
<reference evidence="7 8" key="1">
    <citation type="journal article" date="2017" name="Mycologia">
        <title>Bifiguratus adelaidae, gen. et sp. nov., a new member of Mucoromycotina in endophytic and soil-dwelling habitats.</title>
        <authorList>
            <person name="Torres-Cruz T.J."/>
            <person name="Billingsley Tobias T.L."/>
            <person name="Almatruk M."/>
            <person name="Hesse C."/>
            <person name="Kuske C.R."/>
            <person name="Desiro A."/>
            <person name="Benucci G.M."/>
            <person name="Bonito G."/>
            <person name="Stajich J.E."/>
            <person name="Dunlap C."/>
            <person name="Arnold A.E."/>
            <person name="Porras-Alfaro A."/>
        </authorList>
    </citation>
    <scope>NUCLEOTIDE SEQUENCE [LARGE SCALE GENOMIC DNA]</scope>
    <source>
        <strain evidence="7 8">AZ0501</strain>
    </source>
</reference>
<comment type="caution">
    <text evidence="7">The sequence shown here is derived from an EMBL/GenBank/DDBJ whole genome shotgun (WGS) entry which is preliminary data.</text>
</comment>
<dbReference type="Gene3D" id="3.30.40.10">
    <property type="entry name" value="Zinc/RING finger domain, C3HC4 (zinc finger)"/>
    <property type="match status" value="1"/>
</dbReference>
<dbReference type="InterPro" id="IPR011011">
    <property type="entry name" value="Znf_FYVE_PHD"/>
</dbReference>
<proteinExistence type="predicted"/>
<protein>
    <recommendedName>
        <fullName evidence="6">FYVE-type domain-containing protein</fullName>
    </recommendedName>
</protein>
<evidence type="ECO:0000256" key="5">
    <source>
        <dbReference type="SAM" id="MobiDB-lite"/>
    </source>
</evidence>
<feature type="compositionally biased region" description="Polar residues" evidence="5">
    <location>
        <begin position="622"/>
        <end position="634"/>
    </location>
</feature>
<dbReference type="PROSITE" id="PS50178">
    <property type="entry name" value="ZF_FYVE"/>
    <property type="match status" value="1"/>
</dbReference>
<dbReference type="GO" id="GO:0008270">
    <property type="term" value="F:zinc ion binding"/>
    <property type="evidence" value="ECO:0007669"/>
    <property type="project" value="UniProtKB-KW"/>
</dbReference>
<keyword evidence="3" id="KW-0862">Zinc</keyword>
<feature type="region of interest" description="Disordered" evidence="5">
    <location>
        <begin position="613"/>
        <end position="676"/>
    </location>
</feature>
<dbReference type="SUPFAM" id="SSF57903">
    <property type="entry name" value="FYVE/PHD zinc finger"/>
    <property type="match status" value="1"/>
</dbReference>
<feature type="region of interest" description="Disordered" evidence="5">
    <location>
        <begin position="514"/>
        <end position="566"/>
    </location>
</feature>
<dbReference type="PANTHER" id="PTHR39490">
    <property type="entry name" value="ARRESTIN DOMAIN-CONTAINING PROTEIN D"/>
    <property type="match status" value="1"/>
</dbReference>
<feature type="compositionally biased region" description="Basic residues" evidence="5">
    <location>
        <begin position="666"/>
        <end position="676"/>
    </location>
</feature>
<keyword evidence="1" id="KW-0479">Metal-binding</keyword>
<evidence type="ECO:0000259" key="6">
    <source>
        <dbReference type="PROSITE" id="PS50178"/>
    </source>
</evidence>
<dbReference type="AlphaFoldDB" id="A0A261XTQ9"/>
<dbReference type="InterPro" id="IPR011989">
    <property type="entry name" value="ARM-like"/>
</dbReference>
<dbReference type="InterPro" id="IPR016024">
    <property type="entry name" value="ARM-type_fold"/>
</dbReference>
<dbReference type="InterPro" id="IPR013083">
    <property type="entry name" value="Znf_RING/FYVE/PHD"/>
</dbReference>
<evidence type="ECO:0000256" key="2">
    <source>
        <dbReference type="ARBA" id="ARBA00022771"/>
    </source>
</evidence>
<evidence type="ECO:0000313" key="7">
    <source>
        <dbReference type="EMBL" id="OZJ01741.1"/>
    </source>
</evidence>
<dbReference type="SUPFAM" id="SSF48371">
    <property type="entry name" value="ARM repeat"/>
    <property type="match status" value="1"/>
</dbReference>
<dbReference type="PANTHER" id="PTHR39490:SF8">
    <property type="entry name" value="ZINC FINGER FYVE DOMAIN-CONTAINING PROTEIN 21"/>
    <property type="match status" value="1"/>
</dbReference>
<organism evidence="7 8">
    <name type="scientific">Bifiguratus adelaidae</name>
    <dbReference type="NCBI Taxonomy" id="1938954"/>
    <lineage>
        <taxon>Eukaryota</taxon>
        <taxon>Fungi</taxon>
        <taxon>Fungi incertae sedis</taxon>
        <taxon>Mucoromycota</taxon>
        <taxon>Mucoromycotina</taxon>
        <taxon>Endogonomycetes</taxon>
        <taxon>Endogonales</taxon>
        <taxon>Endogonales incertae sedis</taxon>
        <taxon>Bifiguratus</taxon>
    </lineage>
</organism>
<feature type="domain" description="FYVE-type" evidence="6">
    <location>
        <begin position="21"/>
        <end position="80"/>
    </location>
</feature>
<dbReference type="Pfam" id="PF01363">
    <property type="entry name" value="FYVE"/>
    <property type="match status" value="1"/>
</dbReference>
<dbReference type="OrthoDB" id="660555at2759"/>
<accession>A0A261XTQ9</accession>
<dbReference type="EMBL" id="MVBO01000251">
    <property type="protein sequence ID" value="OZJ01741.1"/>
    <property type="molecule type" value="Genomic_DNA"/>
</dbReference>
<dbReference type="SMART" id="SM00064">
    <property type="entry name" value="FYVE"/>
    <property type="match status" value="1"/>
</dbReference>
<dbReference type="InterPro" id="IPR017455">
    <property type="entry name" value="Znf_FYVE-rel"/>
</dbReference>